<protein>
    <submittedName>
        <fullName evidence="2">Uncharacterized protein</fullName>
    </submittedName>
</protein>
<sequence length="121" mass="12649">MRVRTTTASSSADTTAMANILAQTQVCTKPSSSNLEVPQAGSVSTPAQATKPNGHPTSIEGFNVFLSVGYRIECGVSAEYINFSIVSYPFETTTKSVNGLIVPTDASKVGIAKNAKTGIFD</sequence>
<dbReference type="AlphaFoldDB" id="A0A067PG58"/>
<accession>A0A067PG58</accession>
<evidence type="ECO:0000313" key="3">
    <source>
        <dbReference type="Proteomes" id="UP000027265"/>
    </source>
</evidence>
<dbReference type="Proteomes" id="UP000027265">
    <property type="component" value="Unassembled WGS sequence"/>
</dbReference>
<name>A0A067PG58_9AGAM</name>
<dbReference type="InParanoid" id="A0A067PG58"/>
<organism evidence="2 3">
    <name type="scientific">Jaapia argillacea MUCL 33604</name>
    <dbReference type="NCBI Taxonomy" id="933084"/>
    <lineage>
        <taxon>Eukaryota</taxon>
        <taxon>Fungi</taxon>
        <taxon>Dikarya</taxon>
        <taxon>Basidiomycota</taxon>
        <taxon>Agaricomycotina</taxon>
        <taxon>Agaricomycetes</taxon>
        <taxon>Agaricomycetidae</taxon>
        <taxon>Jaapiales</taxon>
        <taxon>Jaapiaceae</taxon>
        <taxon>Jaapia</taxon>
    </lineage>
</organism>
<reference evidence="3" key="1">
    <citation type="journal article" date="2014" name="Proc. Natl. Acad. Sci. U.S.A.">
        <title>Extensive sampling of basidiomycete genomes demonstrates inadequacy of the white-rot/brown-rot paradigm for wood decay fungi.</title>
        <authorList>
            <person name="Riley R."/>
            <person name="Salamov A.A."/>
            <person name="Brown D.W."/>
            <person name="Nagy L.G."/>
            <person name="Floudas D."/>
            <person name="Held B.W."/>
            <person name="Levasseur A."/>
            <person name="Lombard V."/>
            <person name="Morin E."/>
            <person name="Otillar R."/>
            <person name="Lindquist E.A."/>
            <person name="Sun H."/>
            <person name="LaButti K.M."/>
            <person name="Schmutz J."/>
            <person name="Jabbour D."/>
            <person name="Luo H."/>
            <person name="Baker S.E."/>
            <person name="Pisabarro A.G."/>
            <person name="Walton J.D."/>
            <person name="Blanchette R.A."/>
            <person name="Henrissat B."/>
            <person name="Martin F."/>
            <person name="Cullen D."/>
            <person name="Hibbett D.S."/>
            <person name="Grigoriev I.V."/>
        </authorList>
    </citation>
    <scope>NUCLEOTIDE SEQUENCE [LARGE SCALE GENOMIC DNA]</scope>
    <source>
        <strain evidence="3">MUCL 33604</strain>
    </source>
</reference>
<feature type="compositionally biased region" description="Polar residues" evidence="1">
    <location>
        <begin position="31"/>
        <end position="51"/>
    </location>
</feature>
<proteinExistence type="predicted"/>
<dbReference type="HOGENOM" id="CLU_2038414_0_0_1"/>
<keyword evidence="3" id="KW-1185">Reference proteome</keyword>
<evidence type="ECO:0000313" key="2">
    <source>
        <dbReference type="EMBL" id="KDQ53799.1"/>
    </source>
</evidence>
<evidence type="ECO:0000256" key="1">
    <source>
        <dbReference type="SAM" id="MobiDB-lite"/>
    </source>
</evidence>
<dbReference type="EMBL" id="KL197732">
    <property type="protein sequence ID" value="KDQ53799.1"/>
    <property type="molecule type" value="Genomic_DNA"/>
</dbReference>
<feature type="region of interest" description="Disordered" evidence="1">
    <location>
        <begin position="31"/>
        <end position="57"/>
    </location>
</feature>
<gene>
    <name evidence="2" type="ORF">JAAARDRAFT_61160</name>
</gene>